<dbReference type="Proteomes" id="UP001596956">
    <property type="component" value="Unassembled WGS sequence"/>
</dbReference>
<keyword evidence="2" id="KW-1185">Reference proteome</keyword>
<sequence>MLPLLLGALGVAVVALVVVLVLQFATGGAEAPENPVPAAFQIHDSGSEVLATRETDSRPLNKSELFGGDAEQIDSKSQGITFQLQTSSLSKDCASAVWGTGVRTALADADCTQAARAGYTSEDYVGAAAMFNLRDTEAAQAVATALQPPKNPEADPSGFIAVPAAGEDPFSRLGAGYSAAEATVSGHYLSVVWVQPIDSKDPAERVSLVSPLIALNNFRDPLYSREVQLENFQQNQEAQQSTVPTS</sequence>
<comment type="caution">
    <text evidence="1">The sequence shown here is derived from an EMBL/GenBank/DDBJ whole genome shotgun (WGS) entry which is preliminary data.</text>
</comment>
<accession>A0ABW3BKG8</accession>
<evidence type="ECO:0008006" key="3">
    <source>
        <dbReference type="Google" id="ProtNLM"/>
    </source>
</evidence>
<dbReference type="EMBL" id="JBHTHR010001141">
    <property type="protein sequence ID" value="MFD0803816.1"/>
    <property type="molecule type" value="Genomic_DNA"/>
</dbReference>
<organism evidence="1 2">
    <name type="scientific">Streptomonospora algeriensis</name>
    <dbReference type="NCBI Taxonomy" id="995084"/>
    <lineage>
        <taxon>Bacteria</taxon>
        <taxon>Bacillati</taxon>
        <taxon>Actinomycetota</taxon>
        <taxon>Actinomycetes</taxon>
        <taxon>Streptosporangiales</taxon>
        <taxon>Nocardiopsidaceae</taxon>
        <taxon>Streptomonospora</taxon>
    </lineage>
</organism>
<reference evidence="2" key="1">
    <citation type="journal article" date="2019" name="Int. J. Syst. Evol. Microbiol.">
        <title>The Global Catalogue of Microorganisms (GCM) 10K type strain sequencing project: providing services to taxonomists for standard genome sequencing and annotation.</title>
        <authorList>
            <consortium name="The Broad Institute Genomics Platform"/>
            <consortium name="The Broad Institute Genome Sequencing Center for Infectious Disease"/>
            <person name="Wu L."/>
            <person name="Ma J."/>
        </authorList>
    </citation>
    <scope>NUCLEOTIDE SEQUENCE [LARGE SCALE GENOMIC DNA]</scope>
    <source>
        <strain evidence="2">CCUG 63369</strain>
    </source>
</reference>
<proteinExistence type="predicted"/>
<gene>
    <name evidence="1" type="ORF">ACFQZU_21200</name>
</gene>
<evidence type="ECO:0000313" key="1">
    <source>
        <dbReference type="EMBL" id="MFD0803816.1"/>
    </source>
</evidence>
<evidence type="ECO:0000313" key="2">
    <source>
        <dbReference type="Proteomes" id="UP001596956"/>
    </source>
</evidence>
<protein>
    <recommendedName>
        <fullName evidence="3">PknH-like extracellular domain-containing protein</fullName>
    </recommendedName>
</protein>
<name>A0ABW3BKG8_9ACTN</name>